<evidence type="ECO:0000256" key="2">
    <source>
        <dbReference type="ARBA" id="ARBA00023015"/>
    </source>
</evidence>
<proteinExistence type="inferred from homology"/>
<evidence type="ECO:0000313" key="5">
    <source>
        <dbReference type="EMBL" id="PTQ55149.1"/>
    </source>
</evidence>
<keyword evidence="3" id="KW-0804">Transcription</keyword>
<reference evidence="6" key="1">
    <citation type="journal article" date="2018" name="Sci. Rep.">
        <title>Lignite coal burning seam in the remote Altai Mountains harbors a hydrogen-driven thermophilic microbial community.</title>
        <authorList>
            <person name="Kadnikov V.V."/>
            <person name="Mardanov A.V."/>
            <person name="Ivasenko D.A."/>
            <person name="Antsiferov D.V."/>
            <person name="Beletsky A.V."/>
            <person name="Karnachuk O.V."/>
            <person name="Ravin N.V."/>
        </authorList>
    </citation>
    <scope>NUCLEOTIDE SEQUENCE [LARGE SCALE GENOMIC DNA]</scope>
</reference>
<dbReference type="EMBL" id="PEBX01000180">
    <property type="protein sequence ID" value="PTQ55149.1"/>
    <property type="molecule type" value="Genomic_DNA"/>
</dbReference>
<evidence type="ECO:0000256" key="3">
    <source>
        <dbReference type="ARBA" id="ARBA00023163"/>
    </source>
</evidence>
<dbReference type="Gene3D" id="3.40.190.290">
    <property type="match status" value="1"/>
</dbReference>
<accession>A0A2R6XXK0</accession>
<organism evidence="5 6">
    <name type="scientific">Candidatus Carbonibacillus altaicus</name>
    <dbReference type="NCBI Taxonomy" id="2163959"/>
    <lineage>
        <taxon>Bacteria</taxon>
        <taxon>Bacillati</taxon>
        <taxon>Bacillota</taxon>
        <taxon>Bacilli</taxon>
        <taxon>Bacillales</taxon>
        <taxon>Candidatus Carbonibacillus</taxon>
    </lineage>
</organism>
<protein>
    <submittedName>
        <fullName evidence="5">LysR family transcriptional regulator YeiE</fullName>
    </submittedName>
</protein>
<dbReference type="Proteomes" id="UP000244338">
    <property type="component" value="Unassembled WGS sequence"/>
</dbReference>
<dbReference type="Pfam" id="PF03466">
    <property type="entry name" value="LysR_substrate"/>
    <property type="match status" value="1"/>
</dbReference>
<name>A0A2R6XXK0_9BACL</name>
<feature type="domain" description="LysR substrate-binding" evidence="4">
    <location>
        <begin position="2"/>
        <end position="117"/>
    </location>
</feature>
<comment type="caution">
    <text evidence="5">The sequence shown here is derived from an EMBL/GenBank/DDBJ whole genome shotgun (WGS) entry which is preliminary data.</text>
</comment>
<dbReference type="GO" id="GO:0006355">
    <property type="term" value="P:regulation of DNA-templated transcription"/>
    <property type="evidence" value="ECO:0007669"/>
    <property type="project" value="TreeGrafter"/>
</dbReference>
<sequence>MTTKEALDSVEKGECDIALIEGKVSDPVFTYAVFAQDEMLPVAASTYPLIQNATLAELAEATWVMREEGCMMRQHAESFIQSIGLPIERLHILSTNNNHLLKQSIKNGLGVGLLPRFH</sequence>
<evidence type="ECO:0000259" key="4">
    <source>
        <dbReference type="Pfam" id="PF03466"/>
    </source>
</evidence>
<evidence type="ECO:0000313" key="6">
    <source>
        <dbReference type="Proteomes" id="UP000244338"/>
    </source>
</evidence>
<gene>
    <name evidence="5" type="ORF">BSOLF_0074</name>
</gene>
<dbReference type="PANTHER" id="PTHR30126:SF91">
    <property type="entry name" value="LYSR FAMILY TRANSCRIPTIONAL REGULATOR"/>
    <property type="match status" value="1"/>
</dbReference>
<dbReference type="GO" id="GO:0000976">
    <property type="term" value="F:transcription cis-regulatory region binding"/>
    <property type="evidence" value="ECO:0007669"/>
    <property type="project" value="TreeGrafter"/>
</dbReference>
<dbReference type="PANTHER" id="PTHR30126">
    <property type="entry name" value="HTH-TYPE TRANSCRIPTIONAL REGULATOR"/>
    <property type="match status" value="1"/>
</dbReference>
<dbReference type="InterPro" id="IPR005119">
    <property type="entry name" value="LysR_subst-bd"/>
</dbReference>
<comment type="similarity">
    <text evidence="1">Belongs to the LysR transcriptional regulatory family.</text>
</comment>
<evidence type="ECO:0000256" key="1">
    <source>
        <dbReference type="ARBA" id="ARBA00009437"/>
    </source>
</evidence>
<keyword evidence="2" id="KW-0805">Transcription regulation</keyword>
<dbReference type="SUPFAM" id="SSF53850">
    <property type="entry name" value="Periplasmic binding protein-like II"/>
    <property type="match status" value="1"/>
</dbReference>
<dbReference type="AlphaFoldDB" id="A0A2R6XXK0"/>